<gene>
    <name evidence="2" type="ORF">QYF61_008212</name>
</gene>
<comment type="caution">
    <text evidence="2">The sequence shown here is derived from an EMBL/GenBank/DDBJ whole genome shotgun (WGS) entry which is preliminary data.</text>
</comment>
<proteinExistence type="predicted"/>
<evidence type="ECO:0000256" key="1">
    <source>
        <dbReference type="SAM" id="MobiDB-lite"/>
    </source>
</evidence>
<feature type="region of interest" description="Disordered" evidence="1">
    <location>
        <begin position="101"/>
        <end position="120"/>
    </location>
</feature>
<dbReference type="Proteomes" id="UP001333110">
    <property type="component" value="Unassembled WGS sequence"/>
</dbReference>
<dbReference type="AlphaFoldDB" id="A0AAN7MMA3"/>
<feature type="region of interest" description="Disordered" evidence="1">
    <location>
        <begin position="1"/>
        <end position="24"/>
    </location>
</feature>
<dbReference type="EMBL" id="JAUNZN010000023">
    <property type="protein sequence ID" value="KAK4808932.1"/>
    <property type="molecule type" value="Genomic_DNA"/>
</dbReference>
<organism evidence="2 3">
    <name type="scientific">Mycteria americana</name>
    <name type="common">Wood stork</name>
    <dbReference type="NCBI Taxonomy" id="33587"/>
    <lineage>
        <taxon>Eukaryota</taxon>
        <taxon>Metazoa</taxon>
        <taxon>Chordata</taxon>
        <taxon>Craniata</taxon>
        <taxon>Vertebrata</taxon>
        <taxon>Euteleostomi</taxon>
        <taxon>Archelosauria</taxon>
        <taxon>Archosauria</taxon>
        <taxon>Dinosauria</taxon>
        <taxon>Saurischia</taxon>
        <taxon>Theropoda</taxon>
        <taxon>Coelurosauria</taxon>
        <taxon>Aves</taxon>
        <taxon>Neognathae</taxon>
        <taxon>Neoaves</taxon>
        <taxon>Aequornithes</taxon>
        <taxon>Ciconiiformes</taxon>
        <taxon>Ciconiidae</taxon>
        <taxon>Mycteria</taxon>
    </lineage>
</organism>
<evidence type="ECO:0000313" key="3">
    <source>
        <dbReference type="Proteomes" id="UP001333110"/>
    </source>
</evidence>
<protein>
    <submittedName>
        <fullName evidence="2">Uncharacterized protein</fullName>
    </submittedName>
</protein>
<feature type="region of interest" description="Disordered" evidence="1">
    <location>
        <begin position="38"/>
        <end position="74"/>
    </location>
</feature>
<keyword evidence="3" id="KW-1185">Reference proteome</keyword>
<name>A0AAN7MMA3_MYCAM</name>
<evidence type="ECO:0000313" key="2">
    <source>
        <dbReference type="EMBL" id="KAK4808932.1"/>
    </source>
</evidence>
<sequence>MSLSTSAKRPLNTSRDGDSTSSLGSLFQCWTTLSVKRDRPHLSTPSFQAAVESDEVSPQPPFLQAEQPQGPQPLPISLVLQTLPQLRCPSLDTLQPLHVSRHEGPKTEHSIRGAASPVPRTGDDHCPSPAGHSMADTSQDAIGFLGHLSKIKPASPPTPQRPLGIAANFY</sequence>
<accession>A0AAN7MMA3</accession>
<reference evidence="2 3" key="1">
    <citation type="journal article" date="2023" name="J. Hered.">
        <title>Chromosome-level genome of the wood stork (Mycteria americana) provides insight into avian chromosome evolution.</title>
        <authorList>
            <person name="Flamio R. Jr."/>
            <person name="Ramstad K.M."/>
        </authorList>
    </citation>
    <scope>NUCLEOTIDE SEQUENCE [LARGE SCALE GENOMIC DNA]</scope>
    <source>
        <strain evidence="2">JAX WOST 10</strain>
    </source>
</reference>
<feature type="compositionally biased region" description="Basic and acidic residues" evidence="1">
    <location>
        <begin position="101"/>
        <end position="111"/>
    </location>
</feature>